<dbReference type="PANTHER" id="PTHR47570:SF2">
    <property type="entry name" value="MYND-TYPE DOMAIN-CONTAINING PROTEIN"/>
    <property type="match status" value="1"/>
</dbReference>
<evidence type="ECO:0000313" key="2">
    <source>
        <dbReference type="Proteomes" id="UP000295252"/>
    </source>
</evidence>
<accession>A0A068VB04</accession>
<organism evidence="1 2">
    <name type="scientific">Coffea canephora</name>
    <name type="common">Robusta coffee</name>
    <dbReference type="NCBI Taxonomy" id="49390"/>
    <lineage>
        <taxon>Eukaryota</taxon>
        <taxon>Viridiplantae</taxon>
        <taxon>Streptophyta</taxon>
        <taxon>Embryophyta</taxon>
        <taxon>Tracheophyta</taxon>
        <taxon>Spermatophyta</taxon>
        <taxon>Magnoliopsida</taxon>
        <taxon>eudicotyledons</taxon>
        <taxon>Gunneridae</taxon>
        <taxon>Pentapetalae</taxon>
        <taxon>asterids</taxon>
        <taxon>lamiids</taxon>
        <taxon>Gentianales</taxon>
        <taxon>Rubiaceae</taxon>
        <taxon>Ixoroideae</taxon>
        <taxon>Gardenieae complex</taxon>
        <taxon>Bertiereae - Coffeeae clade</taxon>
        <taxon>Coffeeae</taxon>
        <taxon>Coffea</taxon>
    </lineage>
</organism>
<keyword evidence="2" id="KW-1185">Reference proteome</keyword>
<sequence length="290" mass="32913">MDVHLKNLFTRYQEQFGCGPGLGPGSGACLLKVDGITPPFIKSLYRTAAVLYRTDPWKLLRPEHLFGIKVGKDSDWSSRKQPFPCVQFIGGNGGDIGIYMFRAHDDAKKMTASRETIRVPNTELLRVTYELESIMFPSNKRMIKSLALEVSDTDRFPVIDVVRCTSSVELQFRNPTLEELKFAYAVLRAIPLVHPLLRQDYDAGPKWSRMMYFESFIETVDVQWPLEMARANDLVAVTVSHPPAHRFCTGICRTSSRLRSPMGGGAEWRRGNYTGNFLVLIFTSEKEPQQ</sequence>
<gene>
    <name evidence="1" type="ORF">GSCOC_T00004328001</name>
</gene>
<dbReference type="InParanoid" id="A0A068VB04"/>
<protein>
    <submittedName>
        <fullName evidence="1">DH200=94 genomic scaffold, scaffold_188</fullName>
    </submittedName>
</protein>
<dbReference type="OrthoDB" id="432970at2759"/>
<dbReference type="AlphaFoldDB" id="A0A068VB04"/>
<dbReference type="Gramene" id="CDP17921">
    <property type="protein sequence ID" value="CDP17921"/>
    <property type="gene ID" value="GSCOC_T00004328001"/>
</dbReference>
<name>A0A068VB04_COFCA</name>
<dbReference type="EMBL" id="HG739272">
    <property type="protein sequence ID" value="CDP17921.1"/>
    <property type="molecule type" value="Genomic_DNA"/>
</dbReference>
<evidence type="ECO:0000313" key="1">
    <source>
        <dbReference type="EMBL" id="CDP17921.1"/>
    </source>
</evidence>
<dbReference type="FunCoup" id="A0A068VB04">
    <property type="interactions" value="6"/>
</dbReference>
<dbReference type="PhylomeDB" id="A0A068VB04"/>
<proteinExistence type="predicted"/>
<dbReference type="PROSITE" id="PS51257">
    <property type="entry name" value="PROKAR_LIPOPROTEIN"/>
    <property type="match status" value="1"/>
</dbReference>
<dbReference type="PANTHER" id="PTHR47570">
    <property type="entry name" value="ZINC ION BINDING PROTEIN"/>
    <property type="match status" value="1"/>
</dbReference>
<dbReference type="OMA" id="DSWEMAR"/>
<dbReference type="STRING" id="49390.A0A068VB04"/>
<dbReference type="Proteomes" id="UP000295252">
    <property type="component" value="Unassembled WGS sequence"/>
</dbReference>
<reference evidence="2" key="1">
    <citation type="journal article" date="2014" name="Science">
        <title>The coffee genome provides insight into the convergent evolution of caffeine biosynthesis.</title>
        <authorList>
            <person name="Denoeud F."/>
            <person name="Carretero-Paulet L."/>
            <person name="Dereeper A."/>
            <person name="Droc G."/>
            <person name="Guyot R."/>
            <person name="Pietrella M."/>
            <person name="Zheng C."/>
            <person name="Alberti A."/>
            <person name="Anthony F."/>
            <person name="Aprea G."/>
            <person name="Aury J.M."/>
            <person name="Bento P."/>
            <person name="Bernard M."/>
            <person name="Bocs S."/>
            <person name="Campa C."/>
            <person name="Cenci A."/>
            <person name="Combes M.C."/>
            <person name="Crouzillat D."/>
            <person name="Da Silva C."/>
            <person name="Daddiego L."/>
            <person name="De Bellis F."/>
            <person name="Dussert S."/>
            <person name="Garsmeur O."/>
            <person name="Gayraud T."/>
            <person name="Guignon V."/>
            <person name="Jahn K."/>
            <person name="Jamilloux V."/>
            <person name="Joet T."/>
            <person name="Labadie K."/>
            <person name="Lan T."/>
            <person name="Leclercq J."/>
            <person name="Lepelley M."/>
            <person name="Leroy T."/>
            <person name="Li L.T."/>
            <person name="Librado P."/>
            <person name="Lopez L."/>
            <person name="Munoz A."/>
            <person name="Noel B."/>
            <person name="Pallavicini A."/>
            <person name="Perrotta G."/>
            <person name="Poncet V."/>
            <person name="Pot D."/>
            <person name="Priyono X."/>
            <person name="Rigoreau M."/>
            <person name="Rouard M."/>
            <person name="Rozas J."/>
            <person name="Tranchant-Dubreuil C."/>
            <person name="VanBuren R."/>
            <person name="Zhang Q."/>
            <person name="Andrade A.C."/>
            <person name="Argout X."/>
            <person name="Bertrand B."/>
            <person name="de Kochko A."/>
            <person name="Graziosi G."/>
            <person name="Henry R.J."/>
            <person name="Jayarama X."/>
            <person name="Ming R."/>
            <person name="Nagai C."/>
            <person name="Rounsley S."/>
            <person name="Sankoff D."/>
            <person name="Giuliano G."/>
            <person name="Albert V.A."/>
            <person name="Wincker P."/>
            <person name="Lashermes P."/>
        </authorList>
    </citation>
    <scope>NUCLEOTIDE SEQUENCE [LARGE SCALE GENOMIC DNA]</scope>
    <source>
        <strain evidence="2">cv. DH200-94</strain>
    </source>
</reference>